<dbReference type="InterPro" id="IPR026906">
    <property type="entry name" value="LRR_5"/>
</dbReference>
<sequence>DCYCLREMCFDKVERTGFRSLKTCGFKTINLPKPTDFKKIQDSFYHLYQLEDIDLPNITSFDIDQIRSCDNINVIRLPKATELQNDNDAYPDLKVTADSSQTAKKDRLISEFVQTDCQLDKKRVRELIKQNISCEHNRVLYSRQLDTAQNHKQLKCIYLSHTTEIPDSAFHEHYLLNSACCPNVVKVCKHGFSQCLNLIHFYSKRLYVVERQSFYFCNCLIKFSFQNLSQLAKQSFVFCSSFVNISMPLVEEIPEGCFENCTGLLQIVAPNVKINNREQRQKVEVDGDSETDYSNDALIQIIKSYNELKLQEQFVDEFKERKLFRTLVSKNQQLSSLHQKYTKTHR</sequence>
<dbReference type="Gene3D" id="3.80.10.10">
    <property type="entry name" value="Ribonuclease Inhibitor"/>
    <property type="match status" value="1"/>
</dbReference>
<feature type="non-terminal residue" evidence="1">
    <location>
        <position position="346"/>
    </location>
</feature>
<proteinExistence type="predicted"/>
<gene>
    <name evidence="1" type="ORF">TPC1_14579</name>
</gene>
<dbReference type="AlphaFoldDB" id="A0A146K8N4"/>
<feature type="non-terminal residue" evidence="1">
    <location>
        <position position="1"/>
    </location>
</feature>
<name>A0A146K8N4_9EUKA</name>
<dbReference type="EMBL" id="GDID01003384">
    <property type="protein sequence ID" value="JAP93222.1"/>
    <property type="molecule type" value="Transcribed_RNA"/>
</dbReference>
<dbReference type="InterPro" id="IPR032675">
    <property type="entry name" value="LRR_dom_sf"/>
</dbReference>
<evidence type="ECO:0000313" key="1">
    <source>
        <dbReference type="EMBL" id="JAP93222.1"/>
    </source>
</evidence>
<protein>
    <submittedName>
        <fullName evidence="1">Leucine rich repeats-containing protein</fullName>
    </submittedName>
</protein>
<dbReference type="Pfam" id="PF13306">
    <property type="entry name" value="LRR_5"/>
    <property type="match status" value="2"/>
</dbReference>
<reference evidence="1" key="1">
    <citation type="submission" date="2015-07" db="EMBL/GenBank/DDBJ databases">
        <title>Adaptation to a free-living lifestyle via gene acquisitions in the diplomonad Trepomonas sp. PC1.</title>
        <authorList>
            <person name="Xu F."/>
            <person name="Jerlstrom-Hultqvist J."/>
            <person name="Kolisko M."/>
            <person name="Simpson A.G.B."/>
            <person name="Roger A.J."/>
            <person name="Svard S.G."/>
            <person name="Andersson J.O."/>
        </authorList>
    </citation>
    <scope>NUCLEOTIDE SEQUENCE</scope>
    <source>
        <strain evidence="1">PC1</strain>
    </source>
</reference>
<organism evidence="1">
    <name type="scientific">Trepomonas sp. PC1</name>
    <dbReference type="NCBI Taxonomy" id="1076344"/>
    <lineage>
        <taxon>Eukaryota</taxon>
        <taxon>Metamonada</taxon>
        <taxon>Diplomonadida</taxon>
        <taxon>Hexamitidae</taxon>
        <taxon>Hexamitinae</taxon>
        <taxon>Trepomonas</taxon>
    </lineage>
</organism>
<accession>A0A146K8N4</accession>
<dbReference type="SUPFAM" id="SSF52058">
    <property type="entry name" value="L domain-like"/>
    <property type="match status" value="1"/>
</dbReference>